<evidence type="ECO:0000313" key="2">
    <source>
        <dbReference type="Proteomes" id="UP000256253"/>
    </source>
</evidence>
<reference evidence="1 2" key="1">
    <citation type="submission" date="2018-08" db="EMBL/GenBank/DDBJ databases">
        <title>Sequencing the genomes of 1000 actinobacteria strains.</title>
        <authorList>
            <person name="Klenk H.-P."/>
        </authorList>
    </citation>
    <scope>NUCLEOTIDE SEQUENCE [LARGE SCALE GENOMIC DNA]</scope>
    <source>
        <strain evidence="1 2">DSM 22967</strain>
    </source>
</reference>
<dbReference type="SUPFAM" id="SSF109854">
    <property type="entry name" value="DinB/YfiT-like putative metalloenzymes"/>
    <property type="match status" value="1"/>
</dbReference>
<dbReference type="OrthoDB" id="4548523at2"/>
<organism evidence="1 2">
    <name type="scientific">Calidifontibacter indicus</name>
    <dbReference type="NCBI Taxonomy" id="419650"/>
    <lineage>
        <taxon>Bacteria</taxon>
        <taxon>Bacillati</taxon>
        <taxon>Actinomycetota</taxon>
        <taxon>Actinomycetes</taxon>
        <taxon>Micrococcales</taxon>
        <taxon>Dermacoccaceae</taxon>
        <taxon>Calidifontibacter</taxon>
    </lineage>
</organism>
<dbReference type="Gene3D" id="1.20.120.450">
    <property type="entry name" value="dinb family like domain"/>
    <property type="match status" value="1"/>
</dbReference>
<dbReference type="EMBL" id="QTUA01000001">
    <property type="protein sequence ID" value="REF29166.1"/>
    <property type="molecule type" value="Genomic_DNA"/>
</dbReference>
<comment type="caution">
    <text evidence="1">The sequence shown here is derived from an EMBL/GenBank/DDBJ whole genome shotgun (WGS) entry which is preliminary data.</text>
</comment>
<keyword evidence="2" id="KW-1185">Reference proteome</keyword>
<gene>
    <name evidence="1" type="ORF">DFJ65_0100</name>
</gene>
<dbReference type="AlphaFoldDB" id="A0A3D9UIN5"/>
<accession>A0A3D9UIN5</accession>
<dbReference type="Pfam" id="PF04978">
    <property type="entry name" value="MST"/>
    <property type="match status" value="1"/>
</dbReference>
<dbReference type="RefSeq" id="WP_115921313.1">
    <property type="nucleotide sequence ID" value="NZ_CBDRMH010000004.1"/>
</dbReference>
<proteinExistence type="predicted"/>
<dbReference type="InterPro" id="IPR007061">
    <property type="entry name" value="MST-like"/>
</dbReference>
<name>A0A3D9UIN5_9MICO</name>
<evidence type="ECO:0000313" key="1">
    <source>
        <dbReference type="EMBL" id="REF29166.1"/>
    </source>
</evidence>
<protein>
    <submittedName>
        <fullName evidence="1">Uncharacterized protein DUF664</fullName>
    </submittedName>
</protein>
<dbReference type="Proteomes" id="UP000256253">
    <property type="component" value="Unassembled WGS sequence"/>
</dbReference>
<sequence length="171" mass="19498">MTSERHRPPFVADEKTQLLGWLQLQRDIIGYKCEGLSHEDAHRVVVPTSPLMTVAGIVSHLRWVEHTWFQIAFLGDDPTGSPAFSTKTEDLDFMVEGHELDMLLKMYRRECDAANRVIAASDLDDIGKYDGFPAGHASLRWIMMHMLEETARHAGQLDIIRELLDGEKGYY</sequence>
<dbReference type="InterPro" id="IPR034660">
    <property type="entry name" value="DinB/YfiT-like"/>
</dbReference>